<dbReference type="GO" id="GO:0020037">
    <property type="term" value="F:heme binding"/>
    <property type="evidence" value="ECO:0007669"/>
    <property type="project" value="InterPro"/>
</dbReference>
<dbReference type="GO" id="GO:0005506">
    <property type="term" value="F:iron ion binding"/>
    <property type="evidence" value="ECO:0007669"/>
    <property type="project" value="InterPro"/>
</dbReference>
<keyword evidence="11 15" id="KW-0503">Monooxygenase</keyword>
<keyword evidence="9 15" id="KW-0560">Oxidoreductase</keyword>
<protein>
    <submittedName>
        <fullName evidence="16">Cytochrome p450 90a1</fullName>
    </submittedName>
</protein>
<dbReference type="GO" id="GO:0010268">
    <property type="term" value="P:brassinosteroid homeostasis"/>
    <property type="evidence" value="ECO:0007669"/>
    <property type="project" value="TreeGrafter"/>
</dbReference>
<dbReference type="PANTHER" id="PTHR24286:SF44">
    <property type="entry name" value="3BETA,22ALPHA-DIHYDROXYSTEROID 3-DEHYDROGENASE"/>
    <property type="match status" value="1"/>
</dbReference>
<evidence type="ECO:0000256" key="2">
    <source>
        <dbReference type="ARBA" id="ARBA00004167"/>
    </source>
</evidence>
<keyword evidence="8" id="KW-1133">Transmembrane helix</keyword>
<dbReference type="Gene3D" id="1.10.630.10">
    <property type="entry name" value="Cytochrome P450"/>
    <property type="match status" value="1"/>
</dbReference>
<evidence type="ECO:0000313" key="16">
    <source>
        <dbReference type="EMBL" id="KAK7860611.1"/>
    </source>
</evidence>
<proteinExistence type="inferred from homology"/>
<reference evidence="16" key="1">
    <citation type="submission" date="2017-12" db="EMBL/GenBank/DDBJ databases">
        <authorList>
            <person name="Barbosa P."/>
            <person name="Usie A."/>
            <person name="Ramos A.M."/>
        </authorList>
    </citation>
    <scope>NUCLEOTIDE SEQUENCE</scope>
    <source>
        <strain evidence="16">HL8</strain>
        <tissue evidence="16">Leaves</tissue>
    </source>
</reference>
<reference evidence="16" key="2">
    <citation type="journal article" date="2018" name="Sci. Data">
        <title>The draft genome sequence of cork oak.</title>
        <authorList>
            <person name="Ramos A.M."/>
            <person name="Usie A."/>
            <person name="Barbosa P."/>
            <person name="Barros P.M."/>
            <person name="Capote T."/>
            <person name="Chaves I."/>
            <person name="Simoes F."/>
            <person name="Abreu I."/>
            <person name="Carrasquinho I."/>
            <person name="Faro C."/>
            <person name="Guimaraes J.B."/>
            <person name="Mendonca D."/>
            <person name="Nobrega F."/>
            <person name="Rodrigues L."/>
            <person name="Saibo N.J.M."/>
            <person name="Varela M.C."/>
            <person name="Egas C."/>
            <person name="Matos J."/>
            <person name="Miguel C.M."/>
            <person name="Oliveira M.M."/>
            <person name="Ricardo C.P."/>
            <person name="Goncalves S."/>
        </authorList>
    </citation>
    <scope>NUCLEOTIDE SEQUENCE [LARGE SCALE GENOMIC DNA]</scope>
    <source>
        <strain evidence="16">HL8</strain>
    </source>
</reference>
<dbReference type="PRINTS" id="PR00385">
    <property type="entry name" value="P450"/>
</dbReference>
<evidence type="ECO:0000256" key="8">
    <source>
        <dbReference type="ARBA" id="ARBA00022989"/>
    </source>
</evidence>
<keyword evidence="7 14" id="KW-0479">Metal-binding</keyword>
<name>A0AAW0MB01_QUESU</name>
<dbReference type="PANTHER" id="PTHR24286">
    <property type="entry name" value="CYTOCHROME P450 26"/>
    <property type="match status" value="1"/>
</dbReference>
<evidence type="ECO:0000256" key="1">
    <source>
        <dbReference type="ARBA" id="ARBA00001971"/>
    </source>
</evidence>
<organism evidence="16">
    <name type="scientific">Quercus suber</name>
    <name type="common">Cork oak</name>
    <dbReference type="NCBI Taxonomy" id="58331"/>
    <lineage>
        <taxon>Eukaryota</taxon>
        <taxon>Viridiplantae</taxon>
        <taxon>Streptophyta</taxon>
        <taxon>Embryophyta</taxon>
        <taxon>Tracheophyta</taxon>
        <taxon>Spermatophyta</taxon>
        <taxon>Magnoliopsida</taxon>
        <taxon>eudicotyledons</taxon>
        <taxon>Gunneridae</taxon>
        <taxon>Pentapetalae</taxon>
        <taxon>rosids</taxon>
        <taxon>fabids</taxon>
        <taxon>Fagales</taxon>
        <taxon>Fagaceae</taxon>
        <taxon>Quercus</taxon>
    </lineage>
</organism>
<evidence type="ECO:0000256" key="7">
    <source>
        <dbReference type="ARBA" id="ARBA00022723"/>
    </source>
</evidence>
<sequence length="183" mass="20739">MSTCSSHVIHINEYMLTLAHLYNWSNGHVYGILTGEHDQIRARKSETEALEWSDYKSMPFTQCVVNETLRVANIISGIFRRAMTDINIKAVHLDHDHFKDARTFNPWRWQSNSGATSTGNVFTPFGGGPRLCPGYELARVILSVFLHQLVTQFSWVPAEMISWFSSRQPGRRSGTLSMCNGGM</sequence>
<dbReference type="GO" id="GO:0016125">
    <property type="term" value="P:sterol metabolic process"/>
    <property type="evidence" value="ECO:0007669"/>
    <property type="project" value="TreeGrafter"/>
</dbReference>
<dbReference type="AlphaFoldDB" id="A0AAW0MB01"/>
<dbReference type="Pfam" id="PF00067">
    <property type="entry name" value="p450"/>
    <property type="match status" value="1"/>
</dbReference>
<dbReference type="GO" id="GO:0016020">
    <property type="term" value="C:membrane"/>
    <property type="evidence" value="ECO:0007669"/>
    <property type="project" value="UniProtKB-SubCell"/>
</dbReference>
<evidence type="ECO:0000256" key="11">
    <source>
        <dbReference type="ARBA" id="ARBA00023033"/>
    </source>
</evidence>
<comment type="cofactor">
    <cofactor evidence="1 14">
        <name>heme</name>
        <dbReference type="ChEBI" id="CHEBI:30413"/>
    </cofactor>
</comment>
<dbReference type="PRINTS" id="PR00463">
    <property type="entry name" value="EP450I"/>
</dbReference>
<keyword evidence="10 14" id="KW-0408">Iron</keyword>
<comment type="caution">
    <text evidence="16">The sequence shown here is derived from an EMBL/GenBank/DDBJ whole genome shotgun (WGS) entry which is preliminary data.</text>
</comment>
<keyword evidence="5 14" id="KW-0349">Heme</keyword>
<dbReference type="InterPro" id="IPR036396">
    <property type="entry name" value="Cyt_P450_sf"/>
</dbReference>
<dbReference type="PROSITE" id="PS00086">
    <property type="entry name" value="CYTOCHROME_P450"/>
    <property type="match status" value="1"/>
</dbReference>
<evidence type="ECO:0000256" key="14">
    <source>
        <dbReference type="PIRSR" id="PIRSR602401-1"/>
    </source>
</evidence>
<reference evidence="16" key="3">
    <citation type="submission" date="2023-07" db="EMBL/GenBank/DDBJ databases">
        <title>An improved reference 1 genome and first organelle genomes of Quercus suber.</title>
        <authorList>
            <consortium name="Genosuber Consortium"/>
            <person name="Usie A."/>
            <person name="Serra O."/>
            <person name="Barros P."/>
        </authorList>
    </citation>
    <scope>NUCLEOTIDE SEQUENCE</scope>
    <source>
        <strain evidence="16">HL8</strain>
        <tissue evidence="16">Leaves</tissue>
    </source>
</reference>
<evidence type="ECO:0000256" key="12">
    <source>
        <dbReference type="ARBA" id="ARBA00023136"/>
    </source>
</evidence>
<evidence type="ECO:0000256" key="5">
    <source>
        <dbReference type="ARBA" id="ARBA00022617"/>
    </source>
</evidence>
<dbReference type="InterPro" id="IPR002401">
    <property type="entry name" value="Cyt_P450_E_grp-I"/>
</dbReference>
<comment type="subcellular location">
    <subcellularLocation>
        <location evidence="2">Membrane</location>
        <topology evidence="2">Single-pass membrane protein</topology>
    </subcellularLocation>
</comment>
<evidence type="ECO:0000256" key="9">
    <source>
        <dbReference type="ARBA" id="ARBA00023002"/>
    </source>
</evidence>
<evidence type="ECO:0000256" key="3">
    <source>
        <dbReference type="ARBA" id="ARBA00004972"/>
    </source>
</evidence>
<dbReference type="GO" id="GO:0016705">
    <property type="term" value="F:oxidoreductase activity, acting on paired donors, with incorporation or reduction of molecular oxygen"/>
    <property type="evidence" value="ECO:0007669"/>
    <property type="project" value="InterPro"/>
</dbReference>
<keyword evidence="6" id="KW-0812">Transmembrane</keyword>
<evidence type="ECO:0000256" key="4">
    <source>
        <dbReference type="ARBA" id="ARBA00010617"/>
    </source>
</evidence>
<feature type="binding site" description="axial binding residue" evidence="14">
    <location>
        <position position="132"/>
    </location>
    <ligand>
        <name>heme</name>
        <dbReference type="ChEBI" id="CHEBI:30413"/>
    </ligand>
    <ligandPart>
        <name>Fe</name>
        <dbReference type="ChEBI" id="CHEBI:18248"/>
    </ligandPart>
</feature>
<dbReference type="SUPFAM" id="SSF48264">
    <property type="entry name" value="Cytochrome P450"/>
    <property type="match status" value="1"/>
</dbReference>
<dbReference type="InterPro" id="IPR017972">
    <property type="entry name" value="Cyt_P450_CS"/>
</dbReference>
<evidence type="ECO:0000256" key="15">
    <source>
        <dbReference type="RuleBase" id="RU000461"/>
    </source>
</evidence>
<dbReference type="InterPro" id="IPR001128">
    <property type="entry name" value="Cyt_P450"/>
</dbReference>
<evidence type="ECO:0000256" key="6">
    <source>
        <dbReference type="ARBA" id="ARBA00022692"/>
    </source>
</evidence>
<comment type="pathway">
    <text evidence="3">Hormone biosynthesis.</text>
</comment>
<dbReference type="GO" id="GO:0004497">
    <property type="term" value="F:monooxygenase activity"/>
    <property type="evidence" value="ECO:0007669"/>
    <property type="project" value="UniProtKB-KW"/>
</dbReference>
<dbReference type="GO" id="GO:0016132">
    <property type="term" value="P:brassinosteroid biosynthetic process"/>
    <property type="evidence" value="ECO:0007669"/>
    <property type="project" value="TreeGrafter"/>
</dbReference>
<gene>
    <name evidence="16" type="primary">CYP90A1_3</name>
    <name evidence="16" type="ORF">CFP56_036739</name>
</gene>
<evidence type="ECO:0000256" key="10">
    <source>
        <dbReference type="ARBA" id="ARBA00023004"/>
    </source>
</evidence>
<comment type="pathway">
    <text evidence="13">Plant hormone biosynthesis; brassinosteroid biosynthesis.</text>
</comment>
<keyword evidence="12" id="KW-0472">Membrane</keyword>
<comment type="similarity">
    <text evidence="4 15">Belongs to the cytochrome P450 family.</text>
</comment>
<accession>A0AAW0MB01</accession>
<dbReference type="EMBL" id="PKMF04000006">
    <property type="protein sequence ID" value="KAK7860611.1"/>
    <property type="molecule type" value="Genomic_DNA"/>
</dbReference>
<evidence type="ECO:0000256" key="13">
    <source>
        <dbReference type="ARBA" id="ARBA00037910"/>
    </source>
</evidence>